<dbReference type="EMBL" id="JASEJX010000013">
    <property type="protein sequence ID" value="KAK4518264.1"/>
    <property type="molecule type" value="Genomic_DNA"/>
</dbReference>
<evidence type="ECO:0000256" key="1">
    <source>
        <dbReference type="SAM" id="MobiDB-lite"/>
    </source>
</evidence>
<keyword evidence="2" id="KW-0804">Transcription</keyword>
<reference evidence="2 3" key="1">
    <citation type="submission" date="2022-11" db="EMBL/GenBank/DDBJ databases">
        <title>Mucor velutinosus strain NIH1002 WGS.</title>
        <authorList>
            <person name="Subramanian P."/>
            <person name="Mullikin J.C."/>
            <person name="Segre J.A."/>
            <person name="Zelazny A.M."/>
        </authorList>
    </citation>
    <scope>NUCLEOTIDE SEQUENCE [LARGE SCALE GENOMIC DNA]</scope>
    <source>
        <strain evidence="2 3">NIH1002</strain>
    </source>
</reference>
<protein>
    <submittedName>
        <fullName evidence="2">DNA-directed RNA polymerase II core subunit rpo21</fullName>
        <ecNumber evidence="2">2.7.7.6</ecNumber>
    </submittedName>
</protein>
<feature type="compositionally biased region" description="Polar residues" evidence="1">
    <location>
        <begin position="97"/>
        <end position="113"/>
    </location>
</feature>
<keyword evidence="2" id="KW-0240">DNA-directed RNA polymerase</keyword>
<gene>
    <name evidence="2" type="primary">RPO21</name>
    <name evidence="2" type="ORF">ATC70_001616</name>
</gene>
<keyword evidence="3" id="KW-1185">Reference proteome</keyword>
<dbReference type="GeneID" id="89945318"/>
<feature type="region of interest" description="Disordered" evidence="1">
    <location>
        <begin position="95"/>
        <end position="115"/>
    </location>
</feature>
<dbReference type="GO" id="GO:0000428">
    <property type="term" value="C:DNA-directed RNA polymerase complex"/>
    <property type="evidence" value="ECO:0007669"/>
    <property type="project" value="UniProtKB-KW"/>
</dbReference>
<name>A0AAN7DKG1_9FUNG</name>
<evidence type="ECO:0000313" key="3">
    <source>
        <dbReference type="Proteomes" id="UP001304243"/>
    </source>
</evidence>
<proteinExistence type="predicted"/>
<organism evidence="2 3">
    <name type="scientific">Mucor velutinosus</name>
    <dbReference type="NCBI Taxonomy" id="708070"/>
    <lineage>
        <taxon>Eukaryota</taxon>
        <taxon>Fungi</taxon>
        <taxon>Fungi incertae sedis</taxon>
        <taxon>Mucoromycota</taxon>
        <taxon>Mucoromycotina</taxon>
        <taxon>Mucoromycetes</taxon>
        <taxon>Mucorales</taxon>
        <taxon>Mucorineae</taxon>
        <taxon>Mucoraceae</taxon>
        <taxon>Mucor</taxon>
    </lineage>
</organism>
<dbReference type="EC" id="2.7.7.6" evidence="2"/>
<keyword evidence="2" id="KW-0548">Nucleotidyltransferase</keyword>
<evidence type="ECO:0000313" key="2">
    <source>
        <dbReference type="EMBL" id="KAK4518264.1"/>
    </source>
</evidence>
<dbReference type="AlphaFoldDB" id="A0AAN7DKG1"/>
<dbReference type="RefSeq" id="XP_064684930.1">
    <property type="nucleotide sequence ID" value="XM_064821010.1"/>
</dbReference>
<comment type="caution">
    <text evidence="2">The sequence shown here is derived from an EMBL/GenBank/DDBJ whole genome shotgun (WGS) entry which is preliminary data.</text>
</comment>
<dbReference type="Proteomes" id="UP001304243">
    <property type="component" value="Unassembled WGS sequence"/>
</dbReference>
<accession>A0AAN7DKG1</accession>
<keyword evidence="2" id="KW-0808">Transferase</keyword>
<dbReference type="GO" id="GO:0003899">
    <property type="term" value="F:DNA-directed RNA polymerase activity"/>
    <property type="evidence" value="ECO:0007669"/>
    <property type="project" value="UniProtKB-EC"/>
</dbReference>
<sequence>MIISQKKNRCRSHKGPVFTQGQLCVAISRAASANGITVLPPENATRREDGVNQKPYNSLIMEVTPKNWIAYGENIQGNFDQNTDVVEQEDDGEELKSSSSATMTPFIDNNASSPILDRTMGDAMPITPWTNGTSNITDLFQQYRRHIDTIDPPFLLKHR</sequence>